<dbReference type="SUPFAM" id="SSF53335">
    <property type="entry name" value="S-adenosyl-L-methionine-dependent methyltransferases"/>
    <property type="match status" value="1"/>
</dbReference>
<name>A0ABT6WCV1_9ACTN</name>
<keyword evidence="3" id="KW-1185">Reference proteome</keyword>
<organism evidence="2 3">
    <name type="scientific">Actinoplanes sandaracinus</name>
    <dbReference type="NCBI Taxonomy" id="3045177"/>
    <lineage>
        <taxon>Bacteria</taxon>
        <taxon>Bacillati</taxon>
        <taxon>Actinomycetota</taxon>
        <taxon>Actinomycetes</taxon>
        <taxon>Micromonosporales</taxon>
        <taxon>Micromonosporaceae</taxon>
        <taxon>Actinoplanes</taxon>
    </lineage>
</organism>
<accession>A0ABT6WCV1</accession>
<keyword evidence="2" id="KW-0489">Methyltransferase</keyword>
<evidence type="ECO:0000259" key="1">
    <source>
        <dbReference type="Pfam" id="PF13649"/>
    </source>
</evidence>
<dbReference type="RefSeq" id="WP_282756892.1">
    <property type="nucleotide sequence ID" value="NZ_JASCTH010000001.1"/>
</dbReference>
<reference evidence="2 3" key="1">
    <citation type="submission" date="2023-05" db="EMBL/GenBank/DDBJ databases">
        <title>Actinoplanes sp. NEAU-A12 genome sequencing.</title>
        <authorList>
            <person name="Wang Z.-S."/>
        </authorList>
    </citation>
    <scope>NUCLEOTIDE SEQUENCE [LARGE SCALE GENOMIC DNA]</scope>
    <source>
        <strain evidence="2 3">NEAU-A12</strain>
    </source>
</reference>
<dbReference type="CDD" id="cd02440">
    <property type="entry name" value="AdoMet_MTases"/>
    <property type="match status" value="1"/>
</dbReference>
<proteinExistence type="predicted"/>
<sequence>MDAADFYTGIVVDAYAKLKSAHFDPTPYAGFIAATGQPALEIGCGDGEPLLELLGRGFDIDGVDSSGDMLERCRINAATLGLEVDLYHQKMEQMSLPRRYRSVYLAGPTFNLLPDDRVALQALRAIREHLTTDGAALIPLWIPEPTPSEELGLTREAAEDDGVVLRYTPLAESYDKAKRVRTTTTRYERVTPAGVERVEREWILHWYTSDTFEALCAEAGLQVTALTDDDGHAITSTATDFMVTVQRS</sequence>
<dbReference type="GO" id="GO:0008168">
    <property type="term" value="F:methyltransferase activity"/>
    <property type="evidence" value="ECO:0007669"/>
    <property type="project" value="UniProtKB-KW"/>
</dbReference>
<feature type="domain" description="Methyltransferase" evidence="1">
    <location>
        <begin position="40"/>
        <end position="134"/>
    </location>
</feature>
<dbReference type="Gene3D" id="3.40.50.150">
    <property type="entry name" value="Vaccinia Virus protein VP39"/>
    <property type="match status" value="1"/>
</dbReference>
<dbReference type="Gene3D" id="2.20.130.10">
    <property type="entry name" value="CAC2371-like domains"/>
    <property type="match status" value="1"/>
</dbReference>
<keyword evidence="2" id="KW-0808">Transferase</keyword>
<dbReference type="EC" id="2.1.-.-" evidence="2"/>
<comment type="caution">
    <text evidence="2">The sequence shown here is derived from an EMBL/GenBank/DDBJ whole genome shotgun (WGS) entry which is preliminary data.</text>
</comment>
<protein>
    <submittedName>
        <fullName evidence="2">Class I SAM-dependent methyltransferase</fullName>
        <ecNumber evidence="2">2.1.-.-</ecNumber>
    </submittedName>
</protein>
<dbReference type="Proteomes" id="UP001241758">
    <property type="component" value="Unassembled WGS sequence"/>
</dbReference>
<dbReference type="Pfam" id="PF13649">
    <property type="entry name" value="Methyltransf_25"/>
    <property type="match status" value="1"/>
</dbReference>
<dbReference type="InterPro" id="IPR041698">
    <property type="entry name" value="Methyltransf_25"/>
</dbReference>
<dbReference type="InterPro" id="IPR029063">
    <property type="entry name" value="SAM-dependent_MTases_sf"/>
</dbReference>
<dbReference type="GO" id="GO:0032259">
    <property type="term" value="P:methylation"/>
    <property type="evidence" value="ECO:0007669"/>
    <property type="project" value="UniProtKB-KW"/>
</dbReference>
<evidence type="ECO:0000313" key="3">
    <source>
        <dbReference type="Proteomes" id="UP001241758"/>
    </source>
</evidence>
<evidence type="ECO:0000313" key="2">
    <source>
        <dbReference type="EMBL" id="MDI6097502.1"/>
    </source>
</evidence>
<gene>
    <name evidence="2" type="ORF">QLQ12_02670</name>
</gene>
<dbReference type="EMBL" id="JASCTH010000001">
    <property type="protein sequence ID" value="MDI6097502.1"/>
    <property type="molecule type" value="Genomic_DNA"/>
</dbReference>